<proteinExistence type="predicted"/>
<dbReference type="EMBL" id="CP076544">
    <property type="protein sequence ID" value="QWS32550.1"/>
    <property type="molecule type" value="Genomic_DNA"/>
</dbReference>
<keyword evidence="2" id="KW-1185">Reference proteome</keyword>
<dbReference type="Proteomes" id="UP000681794">
    <property type="component" value="Chromosome"/>
</dbReference>
<gene>
    <name evidence="1" type="ORF">KM842_09625</name>
</gene>
<evidence type="ECO:0000313" key="2">
    <source>
        <dbReference type="Proteomes" id="UP000681794"/>
    </source>
</evidence>
<protein>
    <submittedName>
        <fullName evidence="1">AAA family ATPase</fullName>
    </submittedName>
</protein>
<name>A0ACD1E119_9MICO</name>
<accession>A0ACD1E119</accession>
<reference evidence="1" key="1">
    <citation type="submission" date="2021-06" db="EMBL/GenBank/DDBJ databases">
        <authorList>
            <person name="Ellington A.J."/>
            <person name="Bryan N.C."/>
            <person name="Christner B.C."/>
            <person name="Reisch C.R."/>
        </authorList>
    </citation>
    <scope>NUCLEOTIDE SEQUENCE</scope>
    <source>
        <strain evidence="1">L6-1</strain>
    </source>
</reference>
<sequence>MAGRLRFVVVERGRFPNSAPGVFTLQRDNWDDFHFGTLFYLHHTDEHGEQHQLGAVKIGHRGQTTEPHFTAVENRFAQLSGEYFSVGQDREYYESLAELPGALGQQVLTALRDVALSPEAFAAAEPEEVFQTSLLRTVSERVILDQFRRIAEGGVALTDYDFTYRYPSLEHQPGEALRFQVTPRSMPPTNVHVLIGSNGAGKTTLLNQMARTVIAGADQEGASGWFTLRRANGDSTRFTNVITVSFSAFDRFAAIRASGNTPYSYVGLKTGDDGETAKTTGQLDDDFASSLVNCARGGRRGRWIAAMSTLYADPLLAETGILELIDGDFVDKDAARETFSDLSSGHKIVVLTMTKLVEVVEEASVALLDEPEAHLHPPLLSAFTRALSDLLEDRNGVAIIATHSPVVLQEVPESCVWAIRRFGTRVRARRLKQETFGEGVGTLTSRVFGLEVTSTGYHQLLQQALDSTSGSYERALAVFGGAVGGEGRAILANLADSAEA</sequence>
<organism evidence="1 2">
    <name type="scientific">Curtobacterium aetherium</name>
    <dbReference type="NCBI Taxonomy" id="2841594"/>
    <lineage>
        <taxon>Bacteria</taxon>
        <taxon>Bacillati</taxon>
        <taxon>Actinomycetota</taxon>
        <taxon>Actinomycetes</taxon>
        <taxon>Micrococcales</taxon>
        <taxon>Microbacteriaceae</taxon>
        <taxon>Curtobacterium</taxon>
    </lineage>
</organism>
<evidence type="ECO:0000313" key="1">
    <source>
        <dbReference type="EMBL" id="QWS32550.1"/>
    </source>
</evidence>